<keyword evidence="1" id="KW-0433">Leucine-rich repeat</keyword>
<dbReference type="InterPro" id="IPR041118">
    <property type="entry name" value="Rx_N"/>
</dbReference>
<dbReference type="Proteomes" id="UP001174677">
    <property type="component" value="Chromosome 14"/>
</dbReference>
<dbReference type="Pfam" id="PF23559">
    <property type="entry name" value="WHD_DRP"/>
    <property type="match status" value="1"/>
</dbReference>
<dbReference type="Gene3D" id="1.10.8.430">
    <property type="entry name" value="Helical domain of apoptotic protease-activating factors"/>
    <property type="match status" value="1"/>
</dbReference>
<dbReference type="InterPro" id="IPR002182">
    <property type="entry name" value="NB-ARC"/>
</dbReference>
<dbReference type="SUPFAM" id="SSF52540">
    <property type="entry name" value="P-loop containing nucleoside triphosphate hydrolases"/>
    <property type="match status" value="1"/>
</dbReference>
<dbReference type="SUPFAM" id="SSF52058">
    <property type="entry name" value="L domain-like"/>
    <property type="match status" value="1"/>
</dbReference>
<feature type="domain" description="Disease resistance protein At4g27190-like leucine-rich repeats" evidence="8">
    <location>
        <begin position="903"/>
        <end position="1031"/>
    </location>
</feature>
<evidence type="ECO:0000259" key="10">
    <source>
        <dbReference type="Pfam" id="PF25019"/>
    </source>
</evidence>
<keyword evidence="4" id="KW-0611">Plant defense</keyword>
<dbReference type="Gene3D" id="1.10.10.10">
    <property type="entry name" value="Winged helix-like DNA-binding domain superfamily/Winged helix DNA-binding domain"/>
    <property type="match status" value="1"/>
</dbReference>
<accession>A0ABQ9L1L7</accession>
<evidence type="ECO:0000256" key="2">
    <source>
        <dbReference type="ARBA" id="ARBA00022737"/>
    </source>
</evidence>
<reference evidence="11" key="1">
    <citation type="journal article" date="2023" name="Plant Biotechnol. J.">
        <title>Chromosome-level wild Hevea brasiliensis genome provides new tools for genomic-assisted breeding and valuable loci to elevate rubber yield.</title>
        <authorList>
            <person name="Cheng H."/>
            <person name="Song X."/>
            <person name="Hu Y."/>
            <person name="Wu T."/>
            <person name="Yang Q."/>
            <person name="An Z."/>
            <person name="Feng S."/>
            <person name="Deng Z."/>
            <person name="Wu W."/>
            <person name="Zeng X."/>
            <person name="Tu M."/>
            <person name="Wang X."/>
            <person name="Huang H."/>
        </authorList>
    </citation>
    <scope>NUCLEOTIDE SEQUENCE</scope>
    <source>
        <strain evidence="11">MT/VB/25A 57/8</strain>
    </source>
</reference>
<dbReference type="Pfam" id="PF25019">
    <property type="entry name" value="LRR_R13L1-DRL21"/>
    <property type="match status" value="1"/>
</dbReference>
<feature type="domain" description="NB-ARC" evidence="6">
    <location>
        <begin position="169"/>
        <end position="337"/>
    </location>
</feature>
<dbReference type="InterPro" id="IPR042197">
    <property type="entry name" value="Apaf_helical"/>
</dbReference>
<dbReference type="InterPro" id="IPR057135">
    <property type="entry name" value="At4g27190-like_LRR"/>
</dbReference>
<feature type="domain" description="Disease resistance N-terminal" evidence="7">
    <location>
        <begin position="13"/>
        <end position="93"/>
    </location>
</feature>
<dbReference type="InterPro" id="IPR036388">
    <property type="entry name" value="WH-like_DNA-bd_sf"/>
</dbReference>
<evidence type="ECO:0000259" key="6">
    <source>
        <dbReference type="Pfam" id="PF00931"/>
    </source>
</evidence>
<evidence type="ECO:0000313" key="12">
    <source>
        <dbReference type="Proteomes" id="UP001174677"/>
    </source>
</evidence>
<feature type="domain" description="Disease resistance protein winged helix" evidence="9">
    <location>
        <begin position="426"/>
        <end position="497"/>
    </location>
</feature>
<keyword evidence="5" id="KW-0067">ATP-binding</keyword>
<dbReference type="PRINTS" id="PR00364">
    <property type="entry name" value="DISEASERSIST"/>
</dbReference>
<dbReference type="Pfam" id="PF23247">
    <property type="entry name" value="LRR_RPS2"/>
    <property type="match status" value="1"/>
</dbReference>
<sequence>MAEAVLCDLAGGIISKLASLVLQETILCFGVKDELGKLGRTVSTIQAVLLDAEQQYSQSHQVKEWVDSLKDAFYDADDLLDEFSTDVLVKQMMTGNKMVKEVRLFFSSSNPFVYGLKMAHKIGKVRSKLDEIVANRNFHLENLPEKTFPMVEEREQTHSSLPQVVVGRENDKKEIIDFLLSSSYRENVSIISIVGLGGLGKTTLAKLAYNDDMVKSNFELKMWVCISEKFDVKIIVEKILESLDHQRTTNLQMNTLKDLLLEKISEKKYLLVLDDLWDDDSGKWFKLKDLLVGGASGSKIIVTTRHRKVAEIIRSEKTHDLQKLLPDDSWSLLKKMASKPGQVISLEHEKVGREIVKKYCDGVPLAISVIGRVLYFKNTIDEWQLFKEKELPNVNEEGNSIMQTLKLSYNYLPSHLKRCFAYYSLHPKNYRIAIRHLVGLWIAQGFIKSSDSKQSLGDIGLIYFRDLVWRFFFEKVEEDLSGNLTYCKMHDLMYDLAKLVAREENILLISDEERVQEGIRHLSMDFQIESWEKVANCLLDMTKLRTFISWPEKQDKEVECHEILSRLSCVRVLILRGMGFERVPPSIGKLKLIRFLDLSYSKGIEILPDSIIKLQNLQTLYLYDCEKLKQLPKHMKRLVNLRDLGISGCVSLTHMPRGIGQLTSLEYLTTFVLAKDNGVSKHSGGLSELRYLNNLREDLEILNLQYVKNPASEFEAANLKEKQHLQSLSLAWQLGDRYDNDSNRGPDNVENDEEMSLEEFRPHLNLKELIVYGCGRLMFPSWISSLTNLVTLQIDDCKKCQYFPPLEQFPSLKRLMIVNLTDLEYMESGINFDNALFFPSLEDLSLKNCPNLKGWRRDTSMPQLLQFHCLDYLDIRSCPNLTSMPLIPSIRKLVLKNASKKSLEDILKVKISVSQSTSSSISLSKLQILTIENIEDLEFLPEELWHLPSLELLAIEACEKLDLSDDMQWQYLRSLRELQLINMNKLASLPKGLQHVPTLHKLSIESCHHLESLPEWMESLTALQSFCIEECPQLSERCKNNMSADWPKISHIPNICVDGRWIQEDGCYKP</sequence>
<protein>
    <submittedName>
        <fullName evidence="11">Uncharacterized protein</fullName>
    </submittedName>
</protein>
<keyword evidence="2" id="KW-0677">Repeat</keyword>
<dbReference type="Gene3D" id="1.20.5.4130">
    <property type="match status" value="1"/>
</dbReference>
<evidence type="ECO:0000259" key="9">
    <source>
        <dbReference type="Pfam" id="PF23559"/>
    </source>
</evidence>
<proteinExistence type="predicted"/>
<dbReference type="PANTHER" id="PTHR36766:SF38">
    <property type="entry name" value="DISEASE RESISTANCE PROTEIN RGA3"/>
    <property type="match status" value="1"/>
</dbReference>
<feature type="domain" description="R13L1/DRL21-like LRR repeat region" evidence="10">
    <location>
        <begin position="686"/>
        <end position="819"/>
    </location>
</feature>
<dbReference type="InterPro" id="IPR027417">
    <property type="entry name" value="P-loop_NTPase"/>
</dbReference>
<evidence type="ECO:0000313" key="11">
    <source>
        <dbReference type="EMBL" id="KAJ9158572.1"/>
    </source>
</evidence>
<evidence type="ECO:0000256" key="4">
    <source>
        <dbReference type="ARBA" id="ARBA00022821"/>
    </source>
</evidence>
<gene>
    <name evidence="11" type="ORF">P3X46_024141</name>
</gene>
<dbReference type="Gene3D" id="3.80.10.10">
    <property type="entry name" value="Ribonuclease Inhibitor"/>
    <property type="match status" value="3"/>
</dbReference>
<evidence type="ECO:0000256" key="3">
    <source>
        <dbReference type="ARBA" id="ARBA00022741"/>
    </source>
</evidence>
<evidence type="ECO:0000256" key="5">
    <source>
        <dbReference type="ARBA" id="ARBA00022840"/>
    </source>
</evidence>
<dbReference type="Pfam" id="PF18052">
    <property type="entry name" value="Rx_N"/>
    <property type="match status" value="1"/>
</dbReference>
<evidence type="ECO:0000259" key="7">
    <source>
        <dbReference type="Pfam" id="PF18052"/>
    </source>
</evidence>
<evidence type="ECO:0000259" key="8">
    <source>
        <dbReference type="Pfam" id="PF23247"/>
    </source>
</evidence>
<organism evidence="11 12">
    <name type="scientific">Hevea brasiliensis</name>
    <name type="common">Para rubber tree</name>
    <name type="synonym">Siphonia brasiliensis</name>
    <dbReference type="NCBI Taxonomy" id="3981"/>
    <lineage>
        <taxon>Eukaryota</taxon>
        <taxon>Viridiplantae</taxon>
        <taxon>Streptophyta</taxon>
        <taxon>Embryophyta</taxon>
        <taxon>Tracheophyta</taxon>
        <taxon>Spermatophyta</taxon>
        <taxon>Magnoliopsida</taxon>
        <taxon>eudicotyledons</taxon>
        <taxon>Gunneridae</taxon>
        <taxon>Pentapetalae</taxon>
        <taxon>rosids</taxon>
        <taxon>fabids</taxon>
        <taxon>Malpighiales</taxon>
        <taxon>Euphorbiaceae</taxon>
        <taxon>Crotonoideae</taxon>
        <taxon>Micrandreae</taxon>
        <taxon>Hevea</taxon>
    </lineage>
</organism>
<dbReference type="Pfam" id="PF00931">
    <property type="entry name" value="NB-ARC"/>
    <property type="match status" value="1"/>
</dbReference>
<name>A0ABQ9L1L7_HEVBR</name>
<dbReference type="PANTHER" id="PTHR36766">
    <property type="entry name" value="PLANT BROAD-SPECTRUM MILDEW RESISTANCE PROTEIN RPW8"/>
    <property type="match status" value="1"/>
</dbReference>
<dbReference type="InterPro" id="IPR032675">
    <property type="entry name" value="LRR_dom_sf"/>
</dbReference>
<dbReference type="EMBL" id="JARPOI010000014">
    <property type="protein sequence ID" value="KAJ9158572.1"/>
    <property type="molecule type" value="Genomic_DNA"/>
</dbReference>
<keyword evidence="12" id="KW-1185">Reference proteome</keyword>
<keyword evidence="3" id="KW-0547">Nucleotide-binding</keyword>
<dbReference type="InterPro" id="IPR056789">
    <property type="entry name" value="LRR_R13L1-DRL21"/>
</dbReference>
<comment type="caution">
    <text evidence="11">The sequence shown here is derived from an EMBL/GenBank/DDBJ whole genome shotgun (WGS) entry which is preliminary data.</text>
</comment>
<dbReference type="InterPro" id="IPR058922">
    <property type="entry name" value="WHD_DRP"/>
</dbReference>
<evidence type="ECO:0000256" key="1">
    <source>
        <dbReference type="ARBA" id="ARBA00022614"/>
    </source>
</evidence>
<dbReference type="Gene3D" id="3.40.50.300">
    <property type="entry name" value="P-loop containing nucleotide triphosphate hydrolases"/>
    <property type="match status" value="1"/>
</dbReference>